<keyword evidence="5" id="KW-1185">Reference proteome</keyword>
<evidence type="ECO:0000259" key="3">
    <source>
        <dbReference type="SMART" id="SM00853"/>
    </source>
</evidence>
<accession>A0A2P5I526</accession>
<dbReference type="Gene3D" id="3.30.1370.100">
    <property type="entry name" value="MutL, C-terminal domain, regulatory subdomain"/>
    <property type="match status" value="1"/>
</dbReference>
<protein>
    <submittedName>
        <fullName evidence="4">DNA mismatch repair protein MLH3</fullName>
    </submittedName>
</protein>
<dbReference type="InterPro" id="IPR042121">
    <property type="entry name" value="MutL_C_regsub"/>
</dbReference>
<dbReference type="PANTHER" id="PTHR10073:SF47">
    <property type="entry name" value="DNA MISMATCH REPAIR PROTEIN MLH3"/>
    <property type="match status" value="1"/>
</dbReference>
<dbReference type="InParanoid" id="A0A2P5I526"/>
<reference evidence="4" key="1">
    <citation type="submission" date="2017-09" db="EMBL/GenBank/DDBJ databases">
        <title>Polyketide synthases of a Diaporthe helianthi virulent isolate.</title>
        <authorList>
            <person name="Baroncelli R."/>
        </authorList>
    </citation>
    <scope>NUCLEOTIDE SEQUENCE [LARGE SCALE GENOMIC DNA]</scope>
    <source>
        <strain evidence="4">7/96</strain>
    </source>
</reference>
<evidence type="ECO:0000313" key="4">
    <source>
        <dbReference type="EMBL" id="POS77595.1"/>
    </source>
</evidence>
<dbReference type="AlphaFoldDB" id="A0A2P5I526"/>
<feature type="region of interest" description="Disordered" evidence="2">
    <location>
        <begin position="587"/>
        <end position="613"/>
    </location>
</feature>
<sequence>MSIKPLPTDVVAQIKSSVVITSLNNVICGLTKNSLDAEATRINLSVDYSRGNCSIEDNGTGIPPSEFRDDGGLGQLHYTSKHPPRSEIHGRHGVFLASVASLSLLSLASHHRDYHSHNSMSVHNSKVLARHLPCPPEQRVLTFDHGTRVTVRDLFGSMPVRVKYRALKGDKSSLHRDWDRLLSDLVALLLFWPGEVSVSVREASSRQNLTLKKDSRSRTWLNSGCRLLHQASLCNSPDTSDWVPIGASAPKLSIDGYVCREPVATKRVQFISLGIEPLTNESRCNILFEEVNKVFADSAFGAIDTESDSGGERKKPKMDGFTARELKLRKGVDRWAMFFLSITIPSPATNRSLDVDDVLDDRQPNLALIMDLLKVTFYEFLKKNHCRPKKVHLSVKEKRARSEQNQKPNGRSEKGRSSLRPVSTLASSPMEKAVQSSRRLETPESRSESPFDGWSRIKSGRTLSSFKEAGQLSIRSQSLLMSSATRDHYAHDATKFKPAEPPASETSRSPLYDANGKLTRKPFKDIDPKQLSGRSVSRLATPQHEATGSSTRFPGESAEDTLIEWINPATKLVTLVNPRTGFVLPSKPLTLSRRATKQPTQSDNTDQNGLTATNNTTSWVKDLAEKWENPVFQLTERPIPKLPGVPEILDIDVKAGGHHCDHGLSGISMGSHHEASAMGLRGRISRTGLLTAELVAQVDSKFILVKVPLNPLSQDQPYAQASPSSLSMVLIDQHAADERCRVEGLMNDYFVYNASSNSWEAVTELLPKPLFFELSRPDRDVLCRSQSHFAHWGICYDVETPGSGRSLARKKPKSKEAISKARVAVRSLPPAILERCRTEPGLLSSLIRTEAWKLHDEPGPAHQLRARPAQGEENSPPWVSLFHGCPQGIIELINSRSCRSAIMFNDSLTRDQCTKLLEDLVQCAFPFQCAHGRPSMVPLVDLGGSIGQIGNAPEKREAGFGLQYKLWKRDKMGQEA</sequence>
<feature type="compositionally biased region" description="Basic and acidic residues" evidence="2">
    <location>
        <begin position="394"/>
        <end position="416"/>
    </location>
</feature>
<dbReference type="InterPro" id="IPR036890">
    <property type="entry name" value="HATPase_C_sf"/>
</dbReference>
<dbReference type="GO" id="GO:0006298">
    <property type="term" value="P:mismatch repair"/>
    <property type="evidence" value="ECO:0007669"/>
    <property type="project" value="InterPro"/>
</dbReference>
<dbReference type="STRING" id="158607.A0A2P5I526"/>
<dbReference type="SUPFAM" id="SSF55874">
    <property type="entry name" value="ATPase domain of HSP90 chaperone/DNA topoisomerase II/histidine kinase"/>
    <property type="match status" value="1"/>
</dbReference>
<evidence type="ECO:0000313" key="5">
    <source>
        <dbReference type="Proteomes" id="UP000094444"/>
    </source>
</evidence>
<name>A0A2P5I526_DIAHE</name>
<dbReference type="Gene3D" id="3.30.1540.20">
    <property type="entry name" value="MutL, C-terminal domain, dimerisation subdomain"/>
    <property type="match status" value="1"/>
</dbReference>
<dbReference type="GO" id="GO:0032300">
    <property type="term" value="C:mismatch repair complex"/>
    <property type="evidence" value="ECO:0007669"/>
    <property type="project" value="InterPro"/>
</dbReference>
<dbReference type="Proteomes" id="UP000094444">
    <property type="component" value="Unassembled WGS sequence"/>
</dbReference>
<comment type="caution">
    <text evidence="4">The sequence shown here is derived from an EMBL/GenBank/DDBJ whole genome shotgun (WGS) entry which is preliminary data.</text>
</comment>
<dbReference type="OrthoDB" id="429932at2759"/>
<dbReference type="Pfam" id="PF13589">
    <property type="entry name" value="HATPase_c_3"/>
    <property type="match status" value="1"/>
</dbReference>
<dbReference type="Gene3D" id="3.30.565.10">
    <property type="entry name" value="Histidine kinase-like ATPase, C-terminal domain"/>
    <property type="match status" value="1"/>
</dbReference>
<comment type="similarity">
    <text evidence="1">Belongs to the DNA mismatch repair MutL/HexB family.</text>
</comment>
<feature type="compositionally biased region" description="Polar residues" evidence="2">
    <location>
        <begin position="597"/>
        <end position="613"/>
    </location>
</feature>
<proteinExistence type="inferred from homology"/>
<evidence type="ECO:0000256" key="2">
    <source>
        <dbReference type="SAM" id="MobiDB-lite"/>
    </source>
</evidence>
<dbReference type="GO" id="GO:0140664">
    <property type="term" value="F:ATP-dependent DNA damage sensor activity"/>
    <property type="evidence" value="ECO:0007669"/>
    <property type="project" value="InterPro"/>
</dbReference>
<dbReference type="SUPFAM" id="SSF118116">
    <property type="entry name" value="DNA mismatch repair protein MutL"/>
    <property type="match status" value="2"/>
</dbReference>
<dbReference type="InterPro" id="IPR037198">
    <property type="entry name" value="MutL_C_sf"/>
</dbReference>
<dbReference type="InterPro" id="IPR014790">
    <property type="entry name" value="MutL_C"/>
</dbReference>
<feature type="region of interest" description="Disordered" evidence="2">
    <location>
        <begin position="493"/>
        <end position="555"/>
    </location>
</feature>
<feature type="domain" description="MutL C-terminal dimerisation" evidence="3">
    <location>
        <begin position="694"/>
        <end position="908"/>
    </location>
</feature>
<dbReference type="GO" id="GO:0005524">
    <property type="term" value="F:ATP binding"/>
    <property type="evidence" value="ECO:0007669"/>
    <property type="project" value="InterPro"/>
</dbReference>
<gene>
    <name evidence="4" type="ORF">DHEL01_v204012</name>
</gene>
<dbReference type="PANTHER" id="PTHR10073">
    <property type="entry name" value="DNA MISMATCH REPAIR PROTEIN MLH, PMS, MUTL"/>
    <property type="match status" value="1"/>
</dbReference>
<dbReference type="InterPro" id="IPR042120">
    <property type="entry name" value="MutL_C_dimsub"/>
</dbReference>
<feature type="region of interest" description="Disordered" evidence="2">
    <location>
        <begin position="391"/>
        <end position="454"/>
    </location>
</feature>
<dbReference type="GO" id="GO:0016887">
    <property type="term" value="F:ATP hydrolysis activity"/>
    <property type="evidence" value="ECO:0007669"/>
    <property type="project" value="InterPro"/>
</dbReference>
<dbReference type="SMART" id="SM00853">
    <property type="entry name" value="MutL_C"/>
    <property type="match status" value="1"/>
</dbReference>
<feature type="compositionally biased region" description="Polar residues" evidence="2">
    <location>
        <begin position="532"/>
        <end position="552"/>
    </location>
</feature>
<dbReference type="FunCoup" id="A0A2P5I526">
    <property type="interactions" value="452"/>
</dbReference>
<evidence type="ECO:0000256" key="1">
    <source>
        <dbReference type="ARBA" id="ARBA00006082"/>
    </source>
</evidence>
<dbReference type="InterPro" id="IPR038973">
    <property type="entry name" value="MutL/Mlh/Pms-like"/>
</dbReference>
<feature type="compositionally biased region" description="Basic and acidic residues" evidence="2">
    <location>
        <begin position="438"/>
        <end position="449"/>
    </location>
</feature>
<dbReference type="EMBL" id="MAVT02000256">
    <property type="protein sequence ID" value="POS77595.1"/>
    <property type="molecule type" value="Genomic_DNA"/>
</dbReference>
<organism evidence="4 5">
    <name type="scientific">Diaporthe helianthi</name>
    <dbReference type="NCBI Taxonomy" id="158607"/>
    <lineage>
        <taxon>Eukaryota</taxon>
        <taxon>Fungi</taxon>
        <taxon>Dikarya</taxon>
        <taxon>Ascomycota</taxon>
        <taxon>Pezizomycotina</taxon>
        <taxon>Sordariomycetes</taxon>
        <taxon>Sordariomycetidae</taxon>
        <taxon>Diaporthales</taxon>
        <taxon>Diaporthaceae</taxon>
        <taxon>Diaporthe</taxon>
    </lineage>
</organism>